<dbReference type="SUPFAM" id="SSF49899">
    <property type="entry name" value="Concanavalin A-like lectins/glucanases"/>
    <property type="match status" value="1"/>
</dbReference>
<feature type="compositionally biased region" description="Low complexity" evidence="6">
    <location>
        <begin position="261"/>
        <end position="281"/>
    </location>
</feature>
<dbReference type="GO" id="GO:0004564">
    <property type="term" value="F:beta-fructofuranosidase activity"/>
    <property type="evidence" value="ECO:0007669"/>
    <property type="project" value="UniProtKB-EC"/>
</dbReference>
<protein>
    <recommendedName>
        <fullName evidence="2">beta-fructofuranosidase</fullName>
        <ecNumber evidence="2">3.2.1.26</ecNumber>
    </recommendedName>
</protein>
<dbReference type="SMART" id="SM00640">
    <property type="entry name" value="Glyco_32"/>
    <property type="match status" value="1"/>
</dbReference>
<gene>
    <name evidence="9" type="ORF">WJX72_011542</name>
</gene>
<feature type="region of interest" description="Disordered" evidence="6">
    <location>
        <begin position="258"/>
        <end position="281"/>
    </location>
</feature>
<feature type="domain" description="Glycosyl hydrolase family 32 C-terminal" evidence="8">
    <location>
        <begin position="407"/>
        <end position="559"/>
    </location>
</feature>
<keyword evidence="3 5" id="KW-0378">Hydrolase</keyword>
<evidence type="ECO:0000259" key="8">
    <source>
        <dbReference type="Pfam" id="PF08244"/>
    </source>
</evidence>
<dbReference type="EC" id="3.2.1.26" evidence="2"/>
<evidence type="ECO:0000256" key="3">
    <source>
        <dbReference type="ARBA" id="ARBA00022801"/>
    </source>
</evidence>
<keyword evidence="4 5" id="KW-0326">Glycosidase</keyword>
<dbReference type="InterPro" id="IPR051214">
    <property type="entry name" value="GH32_Enzymes"/>
</dbReference>
<evidence type="ECO:0000256" key="4">
    <source>
        <dbReference type="ARBA" id="ARBA00023295"/>
    </source>
</evidence>
<dbReference type="Gene3D" id="2.60.120.560">
    <property type="entry name" value="Exo-inulinase, domain 1"/>
    <property type="match status" value="1"/>
</dbReference>
<dbReference type="AlphaFoldDB" id="A0AAW1PB47"/>
<evidence type="ECO:0000256" key="1">
    <source>
        <dbReference type="ARBA" id="ARBA00009902"/>
    </source>
</evidence>
<dbReference type="InterPro" id="IPR013320">
    <property type="entry name" value="ConA-like_dom_sf"/>
</dbReference>
<evidence type="ECO:0000256" key="5">
    <source>
        <dbReference type="RuleBase" id="RU362110"/>
    </source>
</evidence>
<dbReference type="InterPro" id="IPR013148">
    <property type="entry name" value="Glyco_hydro_32_N"/>
</dbReference>
<accession>A0AAW1PB47</accession>
<dbReference type="InterPro" id="IPR018053">
    <property type="entry name" value="Glyco_hydro_32_AS"/>
</dbReference>
<proteinExistence type="inferred from homology"/>
<dbReference type="CDD" id="cd08996">
    <property type="entry name" value="GH32_FFase"/>
    <property type="match status" value="1"/>
</dbReference>
<evidence type="ECO:0000256" key="6">
    <source>
        <dbReference type="SAM" id="MobiDB-lite"/>
    </source>
</evidence>
<dbReference type="PANTHER" id="PTHR43101:SF1">
    <property type="entry name" value="BETA-FRUCTOSIDASE"/>
    <property type="match status" value="1"/>
</dbReference>
<evidence type="ECO:0000259" key="7">
    <source>
        <dbReference type="Pfam" id="PF00251"/>
    </source>
</evidence>
<evidence type="ECO:0000313" key="10">
    <source>
        <dbReference type="Proteomes" id="UP001489004"/>
    </source>
</evidence>
<dbReference type="PROSITE" id="PS00609">
    <property type="entry name" value="GLYCOSYL_HYDROL_F32"/>
    <property type="match status" value="1"/>
</dbReference>
<sequence length="576" mass="63505">MQLTRKQSGSRGDLGDSWQLDSDKPWFHVLPREGWLNDPNGPIFYKGRYHIFYQHISGTSEWEWRMCWGHASSADLVHWEHEPIAIEPSASGYDASGCWSGNTTLDEKGVPTMLYTGVRLRGEPDHLLPPQAVDLGLQMIETQCCARCDPDDTRLVSWAKLDKPAIHFPPPGMALEGWRDPFVFQRGGAGREWRLVLGSGVKGRGGTLLVYKSQDAAQGWEYAGELTTGKSRPLLDFDLGAMWECPFFTPLNAKVEADAQPSAAGPSDGQAPPASGAAPSSNSAEEIHMLCVSPYPHHRTDRPTNPCLYWLGQYRNEAFDLEAAQGPYLLDLGDVLYAPNSFRDASGRTLMLAWLQELRKGGGFDYAGCLSLPRVLALRDGVLHQEPAPELAQLRCGASGTAAHLEVPTDKATRVPLVNAPSVDVTFTLERGQSQQAGVLLRPWLHIEKGGAACAAAVVVDWDRSVMEVVFPSKLDASCRTFRDQDVIKRIGGPIRLDSARQSVRMRVLMDHSVLEAFLDSGEVLTTRVYRHDPHGERDKGLYLVALGGAAVVRDLEAHEMGSIWLRPEDQPVRAE</sequence>
<feature type="domain" description="Glycosyl hydrolase family 32 N-terminal" evidence="7">
    <location>
        <begin position="28"/>
        <end position="387"/>
    </location>
</feature>
<keyword evidence="10" id="KW-1185">Reference proteome</keyword>
<comment type="caution">
    <text evidence="9">The sequence shown here is derived from an EMBL/GenBank/DDBJ whole genome shotgun (WGS) entry which is preliminary data.</text>
</comment>
<dbReference type="PANTHER" id="PTHR43101">
    <property type="entry name" value="BETA-FRUCTOSIDASE"/>
    <property type="match status" value="1"/>
</dbReference>
<dbReference type="SUPFAM" id="SSF75005">
    <property type="entry name" value="Arabinanase/levansucrase/invertase"/>
    <property type="match status" value="1"/>
</dbReference>
<dbReference type="EMBL" id="JALJOR010000013">
    <property type="protein sequence ID" value="KAK9807040.1"/>
    <property type="molecule type" value="Genomic_DNA"/>
</dbReference>
<dbReference type="Proteomes" id="UP001489004">
    <property type="component" value="Unassembled WGS sequence"/>
</dbReference>
<name>A0AAW1PB47_9CHLO</name>
<dbReference type="Pfam" id="PF08244">
    <property type="entry name" value="Glyco_hydro_32C"/>
    <property type="match status" value="1"/>
</dbReference>
<organism evidence="9 10">
    <name type="scientific">[Myrmecia] bisecta</name>
    <dbReference type="NCBI Taxonomy" id="41462"/>
    <lineage>
        <taxon>Eukaryota</taxon>
        <taxon>Viridiplantae</taxon>
        <taxon>Chlorophyta</taxon>
        <taxon>core chlorophytes</taxon>
        <taxon>Trebouxiophyceae</taxon>
        <taxon>Trebouxiales</taxon>
        <taxon>Trebouxiaceae</taxon>
        <taxon>Myrmecia</taxon>
    </lineage>
</organism>
<dbReference type="GO" id="GO:0005975">
    <property type="term" value="P:carbohydrate metabolic process"/>
    <property type="evidence" value="ECO:0007669"/>
    <property type="project" value="InterPro"/>
</dbReference>
<dbReference type="InterPro" id="IPR001362">
    <property type="entry name" value="Glyco_hydro_32"/>
</dbReference>
<dbReference type="Gene3D" id="2.115.10.20">
    <property type="entry name" value="Glycosyl hydrolase domain, family 43"/>
    <property type="match status" value="1"/>
</dbReference>
<dbReference type="Pfam" id="PF00251">
    <property type="entry name" value="Glyco_hydro_32N"/>
    <property type="match status" value="1"/>
</dbReference>
<dbReference type="InterPro" id="IPR023296">
    <property type="entry name" value="Glyco_hydro_beta-prop_sf"/>
</dbReference>
<evidence type="ECO:0000313" key="9">
    <source>
        <dbReference type="EMBL" id="KAK9807040.1"/>
    </source>
</evidence>
<reference evidence="9 10" key="1">
    <citation type="journal article" date="2024" name="Nat. Commun.">
        <title>Phylogenomics reveals the evolutionary origins of lichenization in chlorophyte algae.</title>
        <authorList>
            <person name="Puginier C."/>
            <person name="Libourel C."/>
            <person name="Otte J."/>
            <person name="Skaloud P."/>
            <person name="Haon M."/>
            <person name="Grisel S."/>
            <person name="Petersen M."/>
            <person name="Berrin J.G."/>
            <person name="Delaux P.M."/>
            <person name="Dal Grande F."/>
            <person name="Keller J."/>
        </authorList>
    </citation>
    <scope>NUCLEOTIDE SEQUENCE [LARGE SCALE GENOMIC DNA]</scope>
    <source>
        <strain evidence="9 10">SAG 2043</strain>
    </source>
</reference>
<dbReference type="InterPro" id="IPR013189">
    <property type="entry name" value="Glyco_hydro_32_C"/>
</dbReference>
<comment type="similarity">
    <text evidence="1 5">Belongs to the glycosyl hydrolase 32 family.</text>
</comment>
<evidence type="ECO:0000256" key="2">
    <source>
        <dbReference type="ARBA" id="ARBA00012758"/>
    </source>
</evidence>